<protein>
    <recommendedName>
        <fullName evidence="3">DUF3447 domain-containing protein</fullName>
    </recommendedName>
</protein>
<proteinExistence type="predicted"/>
<dbReference type="SUPFAM" id="SSF48403">
    <property type="entry name" value="Ankyrin repeat"/>
    <property type="match status" value="1"/>
</dbReference>
<dbReference type="InterPro" id="IPR036770">
    <property type="entry name" value="Ankyrin_rpt-contain_sf"/>
</dbReference>
<evidence type="ECO:0000313" key="1">
    <source>
        <dbReference type="EMBL" id="KAK8898288.1"/>
    </source>
</evidence>
<organism evidence="1 2">
    <name type="scientific">Tritrichomonas musculus</name>
    <dbReference type="NCBI Taxonomy" id="1915356"/>
    <lineage>
        <taxon>Eukaryota</taxon>
        <taxon>Metamonada</taxon>
        <taxon>Parabasalia</taxon>
        <taxon>Tritrichomonadida</taxon>
        <taxon>Tritrichomonadidae</taxon>
        <taxon>Tritrichomonas</taxon>
    </lineage>
</organism>
<dbReference type="Proteomes" id="UP001470230">
    <property type="component" value="Unassembled WGS sequence"/>
</dbReference>
<name>A0ABR2L4M1_9EUKA</name>
<keyword evidence="2" id="KW-1185">Reference proteome</keyword>
<dbReference type="EMBL" id="JAPFFF010000001">
    <property type="protein sequence ID" value="KAK8898288.1"/>
    <property type="molecule type" value="Genomic_DNA"/>
</dbReference>
<gene>
    <name evidence="1" type="ORF">M9Y10_000567</name>
</gene>
<dbReference type="PANTHER" id="PTHR24159:SF5">
    <property type="entry name" value="ANK_REP_REGION DOMAIN-CONTAINING PROTEIN"/>
    <property type="match status" value="1"/>
</dbReference>
<evidence type="ECO:0008006" key="3">
    <source>
        <dbReference type="Google" id="ProtNLM"/>
    </source>
</evidence>
<accession>A0ABR2L4M1</accession>
<evidence type="ECO:0000313" key="2">
    <source>
        <dbReference type="Proteomes" id="UP001470230"/>
    </source>
</evidence>
<reference evidence="1 2" key="1">
    <citation type="submission" date="2024-04" db="EMBL/GenBank/DDBJ databases">
        <title>Tritrichomonas musculus Genome.</title>
        <authorList>
            <person name="Alves-Ferreira E."/>
            <person name="Grigg M."/>
            <person name="Lorenzi H."/>
            <person name="Galac M."/>
        </authorList>
    </citation>
    <scope>NUCLEOTIDE SEQUENCE [LARGE SCALE GENOMIC DNA]</scope>
    <source>
        <strain evidence="1 2">EAF2021</strain>
    </source>
</reference>
<dbReference type="PANTHER" id="PTHR24159">
    <property type="match status" value="1"/>
</dbReference>
<comment type="caution">
    <text evidence="1">The sequence shown here is derived from an EMBL/GenBank/DDBJ whole genome shotgun (WGS) entry which is preliminary data.</text>
</comment>
<sequence length="382" mass="45271">MELKGYISQKKRIYLSFLTFLENSNEDDDNNFQNLISIVQSQKCVENKEEFHHFLRLLVNFADNYHRDVELFEKITKILSFFSNEIKRTFSNIELFDIFSTNKLILLYLIDKTIITLNNAIFNCINKKYGKNGSRYCHFFIPEIKKFINSKLIEDELIKTDPDVFTNYDEKRRLGVNDSYICSLIRDDLIEEFVSYVTQSNFPLSSNVPHSIFETNEYLIENDPTIIEYAAFYGSIKIFQYLKFNEVEITPTVWKFAIHSRSAEMIHLLESNCILMDNKNELYKSCLFESIKCNHNDIASYIQNNLFAKEKINISVLKEQVVDCALHYCNYCYLPNDYDDCEFFYFCFYGYFNAVNCIINTKKDDFDKNRIIKNCVSYNSQL</sequence>